<dbReference type="PIRSF" id="PIRSF001495">
    <property type="entry name" value="Met_asp_mut_epsi"/>
    <property type="match status" value="1"/>
</dbReference>
<dbReference type="InterPro" id="IPR016176">
    <property type="entry name" value="Cbl-dep_enz_cat"/>
</dbReference>
<keyword evidence="5" id="KW-1185">Reference proteome</keyword>
<evidence type="ECO:0000313" key="4">
    <source>
        <dbReference type="EMBL" id="SDD59250.1"/>
    </source>
</evidence>
<evidence type="ECO:0000256" key="2">
    <source>
        <dbReference type="ARBA" id="ARBA00023235"/>
    </source>
</evidence>
<dbReference type="SUPFAM" id="SSF51703">
    <property type="entry name" value="Cobalamin (vitamin B12)-dependent enzymes"/>
    <property type="match status" value="1"/>
</dbReference>
<sequence>MNSPPERSPVPVERDGLVVQCRMGFSDIDLMRRGLRAVRDSGLPTVGTITLDSFTRTNQHARARSALAEGRTLNGYPIVAHGARRTRELLADVAGPGFGIQMRHGSARPFEIFEVMLDAGITVTEGGPVSYCLPYSRVPLDVATEEWERSCALLGAYQGHVETFGGCLLGQLCPPDLLVAISVLEALFFQHNGIRDVSLSYAQQVHFGQDLEALLALRELASSYLAADVGWHVVVYTYMGVYPASRRGALGLLAESARLAAAAGCERVIVKTVAEATRIPTIEENVAALRHAHDAALAQRDRPPAPAGTGIEERARALIDTVLGLADTVGGALVRAFRGGVLDVPYCLHPDNANVARSGIDERGRLIWADPGAMPISHLVPRARAQRVTSAELLRMLAHVRRRFDTDAPATAEGV</sequence>
<protein>
    <submittedName>
        <fullName evidence="4">Methylaspartate mutase epsilon subunit</fullName>
    </submittedName>
</protein>
<keyword evidence="3" id="KW-0170">Cobalt</keyword>
<dbReference type="Gene3D" id="3.20.20.240">
    <property type="entry name" value="Methylmalonyl-CoA mutase"/>
    <property type="match status" value="1"/>
</dbReference>
<dbReference type="RefSeq" id="WP_245865177.1">
    <property type="nucleotide sequence ID" value="NZ_CP016353.1"/>
</dbReference>
<dbReference type="AlphaFoldDB" id="A0A222VRJ8"/>
<reference evidence="4 5" key="1">
    <citation type="submission" date="2016-10" db="EMBL/GenBank/DDBJ databases">
        <authorList>
            <person name="de Groot N.N."/>
        </authorList>
    </citation>
    <scope>NUCLEOTIDE SEQUENCE [LARGE SCALE GENOMIC DNA]</scope>
    <source>
        <strain evidence="4 5">CGMCC 4.5506</strain>
    </source>
</reference>
<evidence type="ECO:0000256" key="1">
    <source>
        <dbReference type="ARBA" id="ARBA00022628"/>
    </source>
</evidence>
<keyword evidence="2" id="KW-0413">Isomerase</keyword>
<dbReference type="KEGG" id="pmad:BAY61_17735"/>
<dbReference type="InterPro" id="IPR006396">
    <property type="entry name" value="Glu_mut_E"/>
</dbReference>
<evidence type="ECO:0000313" key="5">
    <source>
        <dbReference type="Proteomes" id="UP000199494"/>
    </source>
</evidence>
<dbReference type="GO" id="GO:0031419">
    <property type="term" value="F:cobalamin binding"/>
    <property type="evidence" value="ECO:0007669"/>
    <property type="project" value="UniProtKB-KW"/>
</dbReference>
<dbReference type="Pfam" id="PF06368">
    <property type="entry name" value="Met_asp_mut_E"/>
    <property type="match status" value="1"/>
</dbReference>
<keyword evidence="1" id="KW-0846">Cobalamin</keyword>
<organism evidence="4 5">
    <name type="scientific">Prauserella marina</name>
    <dbReference type="NCBI Taxonomy" id="530584"/>
    <lineage>
        <taxon>Bacteria</taxon>
        <taxon>Bacillati</taxon>
        <taxon>Actinomycetota</taxon>
        <taxon>Actinomycetes</taxon>
        <taxon>Pseudonocardiales</taxon>
        <taxon>Pseudonocardiaceae</taxon>
        <taxon>Prauserella</taxon>
    </lineage>
</organism>
<evidence type="ECO:0000256" key="3">
    <source>
        <dbReference type="ARBA" id="ARBA00023285"/>
    </source>
</evidence>
<dbReference type="STRING" id="530584.SAMN05421630_110105"/>
<dbReference type="GO" id="GO:0050097">
    <property type="term" value="F:methylaspartate mutase activity"/>
    <property type="evidence" value="ECO:0007669"/>
    <property type="project" value="InterPro"/>
</dbReference>
<dbReference type="EMBL" id="FMZE01000010">
    <property type="protein sequence ID" value="SDD59250.1"/>
    <property type="molecule type" value="Genomic_DNA"/>
</dbReference>
<gene>
    <name evidence="4" type="ORF">SAMN05421630_110105</name>
</gene>
<dbReference type="Proteomes" id="UP000199494">
    <property type="component" value="Unassembled WGS sequence"/>
</dbReference>
<accession>A0A222VRJ8</accession>
<dbReference type="GO" id="GO:0019670">
    <property type="term" value="P:anaerobic L-glutamate catabolic process"/>
    <property type="evidence" value="ECO:0007669"/>
    <property type="project" value="InterPro"/>
</dbReference>
<name>A0A222VRJ8_9PSEU</name>
<proteinExistence type="predicted"/>